<proteinExistence type="inferred from homology"/>
<evidence type="ECO:0000259" key="9">
    <source>
        <dbReference type="PROSITE" id="PS50928"/>
    </source>
</evidence>
<dbReference type="CDD" id="cd06261">
    <property type="entry name" value="TM_PBP2"/>
    <property type="match status" value="1"/>
</dbReference>
<keyword evidence="11" id="KW-1185">Reference proteome</keyword>
<dbReference type="InterPro" id="IPR035906">
    <property type="entry name" value="MetI-like_sf"/>
</dbReference>
<dbReference type="RefSeq" id="WP_195168565.1">
    <property type="nucleotide sequence ID" value="NZ_CP062983.1"/>
</dbReference>
<evidence type="ECO:0000256" key="7">
    <source>
        <dbReference type="RuleBase" id="RU363032"/>
    </source>
</evidence>
<organism evidence="10 11">
    <name type="scientific">Phototrophicus methaneseepsis</name>
    <dbReference type="NCBI Taxonomy" id="2710758"/>
    <lineage>
        <taxon>Bacteria</taxon>
        <taxon>Bacillati</taxon>
        <taxon>Chloroflexota</taxon>
        <taxon>Candidatus Thermofontia</taxon>
        <taxon>Phototrophicales</taxon>
        <taxon>Phototrophicaceae</taxon>
        <taxon>Phototrophicus</taxon>
    </lineage>
</organism>
<evidence type="ECO:0000256" key="5">
    <source>
        <dbReference type="ARBA" id="ARBA00022989"/>
    </source>
</evidence>
<evidence type="ECO:0000256" key="4">
    <source>
        <dbReference type="ARBA" id="ARBA00022692"/>
    </source>
</evidence>
<dbReference type="PANTHER" id="PTHR30151:SF20">
    <property type="entry name" value="ABC TRANSPORTER PERMEASE PROTEIN HI_0355-RELATED"/>
    <property type="match status" value="1"/>
</dbReference>
<feature type="transmembrane region" description="Helical" evidence="7">
    <location>
        <begin position="140"/>
        <end position="162"/>
    </location>
</feature>
<keyword evidence="3" id="KW-1003">Cell membrane</keyword>
<feature type="transmembrane region" description="Helical" evidence="7">
    <location>
        <begin position="109"/>
        <end position="128"/>
    </location>
</feature>
<name>A0A7S8IBI4_9CHLR</name>
<dbReference type="PANTHER" id="PTHR30151">
    <property type="entry name" value="ALKANE SULFONATE ABC TRANSPORTER-RELATED, MEMBRANE SUBUNIT"/>
    <property type="match status" value="1"/>
</dbReference>
<evidence type="ECO:0000256" key="1">
    <source>
        <dbReference type="ARBA" id="ARBA00004651"/>
    </source>
</evidence>
<dbReference type="AlphaFoldDB" id="A0A7S8IBI4"/>
<sequence>MIQNTSAQPTTQPTTHQVAKQRDALSPLEATTLKYRRPHRGRLRFRPRLRRLAPIVTLALVILTWQLMYAAQLYPTFLVPAPVSVLETFYAKLVDGTLPHHFGVTLAETALGLFIGVMVGSILGYVIANVPILEDVLSPVIVAFQSTPTIAYAPLLILWFGNGIQSKVIIVVIIVFFPTMMNTIVGLRAVPRGLRDVVCSLNASRWQMFTKLELPAGLAVLLTGLKTSATLAVIGAVVGEFVSVSDGLGSMVAIARNQFNTPLVYAGVITLSLMALALYSLVSLLEKRFLRWRRYSRV</sequence>
<dbReference type="GO" id="GO:0005886">
    <property type="term" value="C:plasma membrane"/>
    <property type="evidence" value="ECO:0007669"/>
    <property type="project" value="UniProtKB-SubCell"/>
</dbReference>
<dbReference type="PROSITE" id="PS50928">
    <property type="entry name" value="ABC_TM1"/>
    <property type="match status" value="1"/>
</dbReference>
<evidence type="ECO:0000256" key="3">
    <source>
        <dbReference type="ARBA" id="ARBA00022475"/>
    </source>
</evidence>
<protein>
    <submittedName>
        <fullName evidence="10">ABC transporter permease</fullName>
    </submittedName>
</protein>
<comment type="similarity">
    <text evidence="7">Belongs to the binding-protein-dependent transport system permease family.</text>
</comment>
<dbReference type="Proteomes" id="UP000594468">
    <property type="component" value="Chromosome"/>
</dbReference>
<dbReference type="KEGG" id="pmet:G4Y79_12260"/>
<comment type="subcellular location">
    <subcellularLocation>
        <location evidence="1 7">Cell membrane</location>
        <topology evidence="1 7">Multi-pass membrane protein</topology>
    </subcellularLocation>
</comment>
<keyword evidence="4 7" id="KW-0812">Transmembrane</keyword>
<feature type="transmembrane region" description="Helical" evidence="7">
    <location>
        <begin position="168"/>
        <end position="187"/>
    </location>
</feature>
<evidence type="ECO:0000256" key="8">
    <source>
        <dbReference type="SAM" id="MobiDB-lite"/>
    </source>
</evidence>
<dbReference type="EMBL" id="CP062983">
    <property type="protein sequence ID" value="QPC80490.1"/>
    <property type="molecule type" value="Genomic_DNA"/>
</dbReference>
<evidence type="ECO:0000313" key="10">
    <source>
        <dbReference type="EMBL" id="QPC80490.1"/>
    </source>
</evidence>
<gene>
    <name evidence="10" type="ORF">G4Y79_12260</name>
</gene>
<feature type="compositionally biased region" description="Polar residues" evidence="8">
    <location>
        <begin position="1"/>
        <end position="18"/>
    </location>
</feature>
<feature type="transmembrane region" description="Helical" evidence="7">
    <location>
        <begin position="263"/>
        <end position="285"/>
    </location>
</feature>
<evidence type="ECO:0000256" key="6">
    <source>
        <dbReference type="ARBA" id="ARBA00023136"/>
    </source>
</evidence>
<evidence type="ECO:0000256" key="2">
    <source>
        <dbReference type="ARBA" id="ARBA00022448"/>
    </source>
</evidence>
<keyword evidence="2 7" id="KW-0813">Transport</keyword>
<reference evidence="10 11" key="1">
    <citation type="submission" date="2020-02" db="EMBL/GenBank/DDBJ databases">
        <authorList>
            <person name="Zheng R.K."/>
            <person name="Sun C.M."/>
        </authorList>
    </citation>
    <scope>NUCLEOTIDE SEQUENCE [LARGE SCALE GENOMIC DNA]</scope>
    <source>
        <strain evidence="11">rifampicinis</strain>
    </source>
</reference>
<dbReference type="Pfam" id="PF00528">
    <property type="entry name" value="BPD_transp_1"/>
    <property type="match status" value="1"/>
</dbReference>
<evidence type="ECO:0000313" key="11">
    <source>
        <dbReference type="Proteomes" id="UP000594468"/>
    </source>
</evidence>
<feature type="transmembrane region" description="Helical" evidence="7">
    <location>
        <begin position="214"/>
        <end position="243"/>
    </location>
</feature>
<feature type="domain" description="ABC transmembrane type-1" evidence="9">
    <location>
        <begin position="102"/>
        <end position="282"/>
    </location>
</feature>
<keyword evidence="5 7" id="KW-1133">Transmembrane helix</keyword>
<feature type="transmembrane region" description="Helical" evidence="7">
    <location>
        <begin position="52"/>
        <end position="71"/>
    </location>
</feature>
<dbReference type="GO" id="GO:0055085">
    <property type="term" value="P:transmembrane transport"/>
    <property type="evidence" value="ECO:0007669"/>
    <property type="project" value="InterPro"/>
</dbReference>
<dbReference type="InterPro" id="IPR000515">
    <property type="entry name" value="MetI-like"/>
</dbReference>
<accession>A0A7S8IBI4</accession>
<dbReference type="Gene3D" id="1.10.3720.10">
    <property type="entry name" value="MetI-like"/>
    <property type="match status" value="1"/>
</dbReference>
<keyword evidence="6 7" id="KW-0472">Membrane</keyword>
<feature type="region of interest" description="Disordered" evidence="8">
    <location>
        <begin position="1"/>
        <end position="22"/>
    </location>
</feature>
<dbReference type="SUPFAM" id="SSF161098">
    <property type="entry name" value="MetI-like"/>
    <property type="match status" value="1"/>
</dbReference>